<dbReference type="Pfam" id="PF13365">
    <property type="entry name" value="Trypsin_2"/>
    <property type="match status" value="1"/>
</dbReference>
<dbReference type="InterPro" id="IPR009003">
    <property type="entry name" value="Peptidase_S1_PA"/>
</dbReference>
<dbReference type="Gene3D" id="2.40.10.120">
    <property type="match status" value="1"/>
</dbReference>
<dbReference type="Proteomes" id="UP000008466">
    <property type="component" value="Chromosome"/>
</dbReference>
<protein>
    <recommendedName>
        <fullName evidence="3">Serine protease</fullName>
    </recommendedName>
</protein>
<organism evidence="1 2">
    <name type="scientific">Sphaerochaeta globosa (strain ATCC BAA-1886 / DSM 22777 / Buddy)</name>
    <name type="common">Spirochaeta sp. (strain Buddy)</name>
    <dbReference type="NCBI Taxonomy" id="158189"/>
    <lineage>
        <taxon>Bacteria</taxon>
        <taxon>Pseudomonadati</taxon>
        <taxon>Spirochaetota</taxon>
        <taxon>Spirochaetia</taxon>
        <taxon>Spirochaetales</taxon>
        <taxon>Sphaerochaetaceae</taxon>
        <taxon>Sphaerochaeta</taxon>
    </lineage>
</organism>
<dbReference type="HOGENOM" id="CLU_077689_0_0_12"/>
<sequence>MTSSDFTGLNTLNTFVNQSRNNLLNYFCKTCFVLGKFNQSTQFYEMLGTCFLIKNNLIATSTHVIGGNTSNLFIFFPEILEINSYQDVSNTECKPIPAEIVSQNPFSDITILKTDISYSGNLIPLGSFDDTSILETLWVFGFPHCVEGRRVFTAQQAELGAKILLSSSNIKSKFGVLNIQSRPGQSGSIVFSPTKNKIVGMLAGAYAIDCGISLGGINPRELNQTTQCISAEYISEMLEE</sequence>
<gene>
    <name evidence="1" type="ordered locus">SpiBuddy_1723</name>
</gene>
<dbReference type="eggNOG" id="COG0265">
    <property type="taxonomic scope" value="Bacteria"/>
</dbReference>
<keyword evidence="2" id="KW-1185">Reference proteome</keyword>
<evidence type="ECO:0000313" key="1">
    <source>
        <dbReference type="EMBL" id="ADY13548.1"/>
    </source>
</evidence>
<dbReference type="AlphaFoldDB" id="F0RZJ6"/>
<evidence type="ECO:0008006" key="3">
    <source>
        <dbReference type="Google" id="ProtNLM"/>
    </source>
</evidence>
<dbReference type="KEGG" id="sbu:SpiBuddy_1723"/>
<proteinExistence type="predicted"/>
<dbReference type="SUPFAM" id="SSF50494">
    <property type="entry name" value="Trypsin-like serine proteases"/>
    <property type="match status" value="1"/>
</dbReference>
<reference evidence="2" key="1">
    <citation type="submission" date="2011-02" db="EMBL/GenBank/DDBJ databases">
        <title>Complete sequence of Spirochaeta sp. Buddy.</title>
        <authorList>
            <person name="Lucas S."/>
            <person name="Copeland A."/>
            <person name="Lapidus A."/>
            <person name="Cheng J.-F."/>
            <person name="Goodwin L."/>
            <person name="Pitluck S."/>
            <person name="Zeytun A."/>
            <person name="Detter J.C."/>
            <person name="Han C."/>
            <person name="Tapia R."/>
            <person name="Land M."/>
            <person name="Hauser L."/>
            <person name="Kyrpides N."/>
            <person name="Ivanova N."/>
            <person name="Mikhailova N."/>
            <person name="Pagani I."/>
            <person name="Ritalahti K.M."/>
            <person name="Loeffler F.E."/>
            <person name="Woyke T."/>
        </authorList>
    </citation>
    <scope>NUCLEOTIDE SEQUENCE [LARGE SCALE GENOMIC DNA]</scope>
    <source>
        <strain evidence="2">ATCC BAA-1886 / DSM 22777 / Buddy</strain>
    </source>
</reference>
<dbReference type="EMBL" id="CP002541">
    <property type="protein sequence ID" value="ADY13548.1"/>
    <property type="molecule type" value="Genomic_DNA"/>
</dbReference>
<accession>F0RZJ6</accession>
<evidence type="ECO:0000313" key="2">
    <source>
        <dbReference type="Proteomes" id="UP000008466"/>
    </source>
</evidence>
<dbReference type="STRING" id="158189.SpiBuddy_1723"/>
<name>F0RZJ6_SPHGB</name>
<dbReference type="OrthoDB" id="9766361at2"/>